<dbReference type="Gene3D" id="2.40.360.20">
    <property type="match status" value="1"/>
</dbReference>
<evidence type="ECO:0000313" key="1">
    <source>
        <dbReference type="EMBL" id="MDH6503211.1"/>
    </source>
</evidence>
<gene>
    <name evidence="1" type="ORF">M2127_000498</name>
</gene>
<proteinExistence type="predicted"/>
<keyword evidence="2" id="KW-1185">Reference proteome</keyword>
<reference evidence="1" key="1">
    <citation type="submission" date="2023-04" db="EMBL/GenBank/DDBJ databases">
        <title>Genome Encyclopedia of Bacteria and Archaea VI: Functional Genomics of Type Strains.</title>
        <authorList>
            <person name="Whitman W."/>
        </authorList>
    </citation>
    <scope>NUCLEOTIDE SEQUENCE</scope>
    <source>
        <strain evidence="1">Enz.4-51</strain>
    </source>
</reference>
<accession>A0AA43M6T6</accession>
<protein>
    <submittedName>
        <fullName evidence="1">Uncharacterized protein</fullName>
    </submittedName>
</protein>
<comment type="caution">
    <text evidence="1">The sequence shown here is derived from an EMBL/GenBank/DDBJ whole genome shotgun (WGS) entry which is preliminary data.</text>
</comment>
<sequence>MNLSRRAFITSAALAPVACGMPLSYENGTPVPQPSPLPSVRLPQVGQEWTYVKRDVFNGKTLGVLTERVAKVGSAIVIERSLADGAQLPSEIQSAWGMVTTDPQWPRLLHFNPALPLWPQELSSKWSKQFTTHYTIGDYSDSKLGWQEYMSAEGWEKITVPAGVFVALRYQTQIHYQSDDDNKVDCMRKETMWFAPTIGRWVAREASGSYEIQGQLGEVIHEGSYRWELTAYK</sequence>
<name>A0AA43M6T6_9BURK</name>
<dbReference type="RefSeq" id="WP_280756538.1">
    <property type="nucleotide sequence ID" value="NZ_JARXXW010000002.1"/>
</dbReference>
<dbReference type="Proteomes" id="UP001161160">
    <property type="component" value="Unassembled WGS sequence"/>
</dbReference>
<organism evidence="1 2">
    <name type="scientific">Polynucleobacter sphagniphilus</name>
    <dbReference type="NCBI Taxonomy" id="1743169"/>
    <lineage>
        <taxon>Bacteria</taxon>
        <taxon>Pseudomonadati</taxon>
        <taxon>Pseudomonadota</taxon>
        <taxon>Betaproteobacteria</taxon>
        <taxon>Burkholderiales</taxon>
        <taxon>Burkholderiaceae</taxon>
        <taxon>Polynucleobacter</taxon>
    </lineage>
</organism>
<evidence type="ECO:0000313" key="2">
    <source>
        <dbReference type="Proteomes" id="UP001161160"/>
    </source>
</evidence>
<dbReference type="AlphaFoldDB" id="A0AA43M6T6"/>
<dbReference type="EMBL" id="JARXYA010000002">
    <property type="protein sequence ID" value="MDH6503211.1"/>
    <property type="molecule type" value="Genomic_DNA"/>
</dbReference>